<reference evidence="1 2" key="1">
    <citation type="submission" date="2016-07" db="EMBL/GenBank/DDBJ databases">
        <title>Pervasive Adenine N6-methylation of Active Genes in Fungi.</title>
        <authorList>
            <consortium name="DOE Joint Genome Institute"/>
            <person name="Mondo S.J."/>
            <person name="Dannebaum R.O."/>
            <person name="Kuo R.C."/>
            <person name="Labutti K."/>
            <person name="Haridas S."/>
            <person name="Kuo A."/>
            <person name="Salamov A."/>
            <person name="Ahrendt S.R."/>
            <person name="Lipzen A."/>
            <person name="Sullivan W."/>
            <person name="Andreopoulos W.B."/>
            <person name="Clum A."/>
            <person name="Lindquist E."/>
            <person name="Daum C."/>
            <person name="Ramamoorthy G.K."/>
            <person name="Gryganskyi A."/>
            <person name="Culley D."/>
            <person name="Magnuson J.K."/>
            <person name="James T.Y."/>
            <person name="O'Malley M.A."/>
            <person name="Stajich J.E."/>
            <person name="Spatafora J.W."/>
            <person name="Visel A."/>
            <person name="Grigoriev I.V."/>
        </authorList>
    </citation>
    <scope>NUCLEOTIDE SEQUENCE [LARGE SCALE GENOMIC DNA]</scope>
    <source>
        <strain evidence="1 2">62-1032</strain>
    </source>
</reference>
<protein>
    <recommendedName>
        <fullName evidence="3">Rab-GAP TBC domain-containing protein</fullName>
    </recommendedName>
</protein>
<sequence>MSVTVDEFADTLNAEQYVDIQKLRSFARYGIPPSLRGEVWLYLLGVLSPDRTNEITSVRSNAPATTPVVSSLTPGVVDNYQQEERTAQELRGK</sequence>
<organism evidence="1 2">
    <name type="scientific">Leucosporidium creatinivorum</name>
    <dbReference type="NCBI Taxonomy" id="106004"/>
    <lineage>
        <taxon>Eukaryota</taxon>
        <taxon>Fungi</taxon>
        <taxon>Dikarya</taxon>
        <taxon>Basidiomycota</taxon>
        <taxon>Pucciniomycotina</taxon>
        <taxon>Microbotryomycetes</taxon>
        <taxon>Leucosporidiales</taxon>
        <taxon>Leucosporidium</taxon>
    </lineage>
</organism>
<dbReference type="SUPFAM" id="SSF47923">
    <property type="entry name" value="Ypt/Rab-GAP domain of gyp1p"/>
    <property type="match status" value="1"/>
</dbReference>
<evidence type="ECO:0000313" key="1">
    <source>
        <dbReference type="EMBL" id="ORY88160.1"/>
    </source>
</evidence>
<dbReference type="OrthoDB" id="27140at2759"/>
<dbReference type="AlphaFoldDB" id="A0A1Y2FVX2"/>
<dbReference type="InParanoid" id="A0A1Y2FVX2"/>
<dbReference type="Gene3D" id="1.10.10.750">
    <property type="entry name" value="Ypt/Rab-GAP domain of gyp1p, domain 1"/>
    <property type="match status" value="1"/>
</dbReference>
<dbReference type="STRING" id="106004.A0A1Y2FVX2"/>
<dbReference type="Proteomes" id="UP000193467">
    <property type="component" value="Unassembled WGS sequence"/>
</dbReference>
<gene>
    <name evidence="1" type="ORF">BCR35DRAFT_330366</name>
</gene>
<name>A0A1Y2FVX2_9BASI</name>
<proteinExistence type="predicted"/>
<accession>A0A1Y2FVX2</accession>
<evidence type="ECO:0000313" key="2">
    <source>
        <dbReference type="Proteomes" id="UP000193467"/>
    </source>
</evidence>
<keyword evidence="2" id="KW-1185">Reference proteome</keyword>
<dbReference type="EMBL" id="MCGR01000012">
    <property type="protein sequence ID" value="ORY88160.1"/>
    <property type="molecule type" value="Genomic_DNA"/>
</dbReference>
<comment type="caution">
    <text evidence="1">The sequence shown here is derived from an EMBL/GenBank/DDBJ whole genome shotgun (WGS) entry which is preliminary data.</text>
</comment>
<dbReference type="InterPro" id="IPR035969">
    <property type="entry name" value="Rab-GAP_TBC_sf"/>
</dbReference>
<evidence type="ECO:0008006" key="3">
    <source>
        <dbReference type="Google" id="ProtNLM"/>
    </source>
</evidence>